<proteinExistence type="predicted"/>
<name>A0AAV7NXR8_PLEWA</name>
<evidence type="ECO:0000313" key="3">
    <source>
        <dbReference type="Proteomes" id="UP001066276"/>
    </source>
</evidence>
<protein>
    <submittedName>
        <fullName evidence="2">Uncharacterized protein</fullName>
    </submittedName>
</protein>
<reference evidence="2" key="1">
    <citation type="journal article" date="2022" name="bioRxiv">
        <title>Sequencing and chromosome-scale assembly of the giantPleurodeles waltlgenome.</title>
        <authorList>
            <person name="Brown T."/>
            <person name="Elewa A."/>
            <person name="Iarovenko S."/>
            <person name="Subramanian E."/>
            <person name="Araus A.J."/>
            <person name="Petzold A."/>
            <person name="Susuki M."/>
            <person name="Suzuki K.-i.T."/>
            <person name="Hayashi T."/>
            <person name="Toyoda A."/>
            <person name="Oliveira C."/>
            <person name="Osipova E."/>
            <person name="Leigh N.D."/>
            <person name="Simon A."/>
            <person name="Yun M.H."/>
        </authorList>
    </citation>
    <scope>NUCLEOTIDE SEQUENCE</scope>
    <source>
        <strain evidence="2">20211129_DDA</strain>
        <tissue evidence="2">Liver</tissue>
    </source>
</reference>
<dbReference type="Proteomes" id="UP001066276">
    <property type="component" value="Chromosome 8"/>
</dbReference>
<accession>A0AAV7NXR8</accession>
<comment type="caution">
    <text evidence="2">The sequence shown here is derived from an EMBL/GenBank/DDBJ whole genome shotgun (WGS) entry which is preliminary data.</text>
</comment>
<feature type="region of interest" description="Disordered" evidence="1">
    <location>
        <begin position="172"/>
        <end position="195"/>
    </location>
</feature>
<sequence length="195" mass="21857">MITGYNYWLQPLHPNTAIFSYLGSHLRHYWDNTSCPTVLPNTPAAPRVVALHTQRGTPPLPPTALPHTMTMPRDKPPGKPAYQLLFSEVLAQQWPVPVMTVPPMTDPPETVQSPKSDISMERIQQEIILVGRRLKSMDTKISDLVAESRSIHNDIASFQDRVTNINHVLPQWKTNSTPRPTVTTNFSTSGTKSQT</sequence>
<dbReference type="EMBL" id="JANPWB010000012">
    <property type="protein sequence ID" value="KAJ1119687.1"/>
    <property type="molecule type" value="Genomic_DNA"/>
</dbReference>
<dbReference type="AlphaFoldDB" id="A0AAV7NXR8"/>
<gene>
    <name evidence="2" type="ORF">NDU88_007872</name>
</gene>
<evidence type="ECO:0000313" key="2">
    <source>
        <dbReference type="EMBL" id="KAJ1119687.1"/>
    </source>
</evidence>
<organism evidence="2 3">
    <name type="scientific">Pleurodeles waltl</name>
    <name type="common">Iberian ribbed newt</name>
    <dbReference type="NCBI Taxonomy" id="8319"/>
    <lineage>
        <taxon>Eukaryota</taxon>
        <taxon>Metazoa</taxon>
        <taxon>Chordata</taxon>
        <taxon>Craniata</taxon>
        <taxon>Vertebrata</taxon>
        <taxon>Euteleostomi</taxon>
        <taxon>Amphibia</taxon>
        <taxon>Batrachia</taxon>
        <taxon>Caudata</taxon>
        <taxon>Salamandroidea</taxon>
        <taxon>Salamandridae</taxon>
        <taxon>Pleurodelinae</taxon>
        <taxon>Pleurodeles</taxon>
    </lineage>
</organism>
<keyword evidence="3" id="KW-1185">Reference proteome</keyword>
<evidence type="ECO:0000256" key="1">
    <source>
        <dbReference type="SAM" id="MobiDB-lite"/>
    </source>
</evidence>